<accession>A0A3N4V251</accession>
<evidence type="ECO:0000313" key="1">
    <source>
        <dbReference type="EMBL" id="RPE71167.1"/>
    </source>
</evidence>
<organism evidence="1 2">
    <name type="scientific">Pacificibacter maritimus</name>
    <dbReference type="NCBI Taxonomy" id="762213"/>
    <lineage>
        <taxon>Bacteria</taxon>
        <taxon>Pseudomonadati</taxon>
        <taxon>Pseudomonadota</taxon>
        <taxon>Alphaproteobacteria</taxon>
        <taxon>Rhodobacterales</taxon>
        <taxon>Roseobacteraceae</taxon>
        <taxon>Pacificibacter</taxon>
    </lineage>
</organism>
<dbReference type="RefSeq" id="WP_170162654.1">
    <property type="nucleotide sequence ID" value="NZ_RKQK01000001.1"/>
</dbReference>
<reference evidence="1 2" key="1">
    <citation type="submission" date="2018-11" db="EMBL/GenBank/DDBJ databases">
        <title>Genomic Encyclopedia of Type Strains, Phase IV (KMG-IV): sequencing the most valuable type-strain genomes for metagenomic binning, comparative biology and taxonomic classification.</title>
        <authorList>
            <person name="Goeker M."/>
        </authorList>
    </citation>
    <scope>NUCLEOTIDE SEQUENCE [LARGE SCALE GENOMIC DNA]</scope>
    <source>
        <strain evidence="1 2">DSM 104731</strain>
    </source>
</reference>
<sequence>MDRLSTALALLIVISVALDIMFNSGAASLFLARKFMSLSDLVAFWR</sequence>
<dbReference type="EMBL" id="RKQK01000001">
    <property type="protein sequence ID" value="RPE71167.1"/>
    <property type="molecule type" value="Genomic_DNA"/>
</dbReference>
<protein>
    <submittedName>
        <fullName evidence="1">Uncharacterized protein</fullName>
    </submittedName>
</protein>
<gene>
    <name evidence="1" type="ORF">EDD53_0281</name>
</gene>
<dbReference type="Proteomes" id="UP000269689">
    <property type="component" value="Unassembled WGS sequence"/>
</dbReference>
<dbReference type="AlphaFoldDB" id="A0A3N4V251"/>
<keyword evidence="2" id="KW-1185">Reference proteome</keyword>
<evidence type="ECO:0000313" key="2">
    <source>
        <dbReference type="Proteomes" id="UP000269689"/>
    </source>
</evidence>
<proteinExistence type="predicted"/>
<name>A0A3N4V251_9RHOB</name>
<comment type="caution">
    <text evidence="1">The sequence shown here is derived from an EMBL/GenBank/DDBJ whole genome shotgun (WGS) entry which is preliminary data.</text>
</comment>